<dbReference type="CDD" id="cd23767">
    <property type="entry name" value="IQCD"/>
    <property type="match status" value="1"/>
</dbReference>
<feature type="region of interest" description="Disordered" evidence="4">
    <location>
        <begin position="1"/>
        <end position="34"/>
    </location>
</feature>
<dbReference type="PANTHER" id="PTHR45700:SF2">
    <property type="entry name" value="UBIQUITIN-PROTEIN LIGASE E3C"/>
    <property type="match status" value="1"/>
</dbReference>
<dbReference type="Proteomes" id="UP001153678">
    <property type="component" value="Unassembled WGS sequence"/>
</dbReference>
<sequence>MFPFNEQNAKKQAFVDKAKAEREQREKQRIKQKEEQKLSNSAIIIQKFFRKHLNKKQNLKNLRNSWDIDTGFSIDCNKSNDNSGNITQKRSTEILLLAKLLFGFFNPKQEPLDNVRFSHLCKLILSTTPNPSHKGDQPNKIVVPFHFLLINERYGNSTLNLMKKILWQCVERIIGHVDPENSQTNSLYLSGTEIRLLIHFLNPVNYVIKGNLPNSPNLTNSITTLLSQKLIIFHNFLSQKGFYILIGSGMSLRVNSLLTLKSRAMKVKLSTDDEKKLNSTNLWILACIKCCLFLLDSNVEGGHSQTSTEQLVQHYSEKNKLIMFIIHIMSTPCLISSLDDSCLDMLRKWNIPTKIIETMSDNDSLLQILNGLTGNDAIFLMGNIVGLFSKSDLIGLSLSETPSKTKENTSIRIHDFIEIITSLLQHCHKFVSSKKSNTHYQYHPIFKWYAGKHDSNIPNSHFTLVITQLEYLWEKLFILKAFDHILNFKSTIKNQ</sequence>
<evidence type="ECO:0000256" key="3">
    <source>
        <dbReference type="ARBA" id="ARBA00022679"/>
    </source>
</evidence>
<dbReference type="EMBL" id="CAMKVN010015177">
    <property type="protein sequence ID" value="CAI2196888.1"/>
    <property type="molecule type" value="Genomic_DNA"/>
</dbReference>
<evidence type="ECO:0000313" key="5">
    <source>
        <dbReference type="EMBL" id="CAI2196888.1"/>
    </source>
</evidence>
<comment type="caution">
    <text evidence="5">The sequence shown here is derived from an EMBL/GenBank/DDBJ whole genome shotgun (WGS) entry which is preliminary data.</text>
</comment>
<dbReference type="OrthoDB" id="423283at2759"/>
<evidence type="ECO:0000313" key="6">
    <source>
        <dbReference type="Proteomes" id="UP001153678"/>
    </source>
</evidence>
<dbReference type="GO" id="GO:0061630">
    <property type="term" value="F:ubiquitin protein ligase activity"/>
    <property type="evidence" value="ECO:0007669"/>
    <property type="project" value="UniProtKB-EC"/>
</dbReference>
<dbReference type="GO" id="GO:0006511">
    <property type="term" value="P:ubiquitin-dependent protein catabolic process"/>
    <property type="evidence" value="ECO:0007669"/>
    <property type="project" value="TreeGrafter"/>
</dbReference>
<protein>
    <recommendedName>
        <fullName evidence="2">HECT-type E3 ubiquitin transferase</fullName>
        <ecNumber evidence="2">2.3.2.26</ecNumber>
    </recommendedName>
</protein>
<keyword evidence="6" id="KW-1185">Reference proteome</keyword>
<reference evidence="5" key="1">
    <citation type="submission" date="2022-08" db="EMBL/GenBank/DDBJ databases">
        <authorList>
            <person name="Kallberg Y."/>
            <person name="Tangrot J."/>
            <person name="Rosling A."/>
        </authorList>
    </citation>
    <scope>NUCLEOTIDE SEQUENCE</scope>
    <source>
        <strain evidence="5">Wild A</strain>
    </source>
</reference>
<dbReference type="AlphaFoldDB" id="A0A9W4T9C9"/>
<evidence type="ECO:0000256" key="4">
    <source>
        <dbReference type="SAM" id="MobiDB-lite"/>
    </source>
</evidence>
<organism evidence="5 6">
    <name type="scientific">Funneliformis geosporum</name>
    <dbReference type="NCBI Taxonomy" id="1117311"/>
    <lineage>
        <taxon>Eukaryota</taxon>
        <taxon>Fungi</taxon>
        <taxon>Fungi incertae sedis</taxon>
        <taxon>Mucoromycota</taxon>
        <taxon>Glomeromycotina</taxon>
        <taxon>Glomeromycetes</taxon>
        <taxon>Glomerales</taxon>
        <taxon>Glomeraceae</taxon>
        <taxon>Funneliformis</taxon>
    </lineage>
</organism>
<dbReference type="InterPro" id="IPR044611">
    <property type="entry name" value="E3A/B/C-like"/>
</dbReference>
<gene>
    <name evidence="5" type="ORF">FWILDA_LOCUS17802</name>
</gene>
<evidence type="ECO:0000256" key="2">
    <source>
        <dbReference type="ARBA" id="ARBA00012485"/>
    </source>
</evidence>
<proteinExistence type="predicted"/>
<keyword evidence="3" id="KW-0808">Transferase</keyword>
<feature type="non-terminal residue" evidence="5">
    <location>
        <position position="495"/>
    </location>
</feature>
<dbReference type="PANTHER" id="PTHR45700">
    <property type="entry name" value="UBIQUITIN-PROTEIN LIGASE E3C"/>
    <property type="match status" value="1"/>
</dbReference>
<accession>A0A9W4T9C9</accession>
<name>A0A9W4T9C9_9GLOM</name>
<dbReference type="EC" id="2.3.2.26" evidence="2"/>
<comment type="catalytic activity">
    <reaction evidence="1">
        <text>S-ubiquitinyl-[E2 ubiquitin-conjugating enzyme]-L-cysteine + [acceptor protein]-L-lysine = [E2 ubiquitin-conjugating enzyme]-L-cysteine + N(6)-ubiquitinyl-[acceptor protein]-L-lysine.</text>
        <dbReference type="EC" id="2.3.2.26"/>
    </reaction>
</comment>
<evidence type="ECO:0000256" key="1">
    <source>
        <dbReference type="ARBA" id="ARBA00000885"/>
    </source>
</evidence>
<dbReference type="GO" id="GO:0000209">
    <property type="term" value="P:protein polyubiquitination"/>
    <property type="evidence" value="ECO:0007669"/>
    <property type="project" value="InterPro"/>
</dbReference>
<feature type="compositionally biased region" description="Basic and acidic residues" evidence="4">
    <location>
        <begin position="13"/>
        <end position="34"/>
    </location>
</feature>